<name>A0A4Q2K617_9FIRM</name>
<comment type="subcellular location">
    <subcellularLocation>
        <location evidence="1">Cell membrane</location>
        <topology evidence="1">Multi-pass membrane protein</topology>
    </subcellularLocation>
</comment>
<dbReference type="InterPro" id="IPR003740">
    <property type="entry name" value="YitT"/>
</dbReference>
<dbReference type="PANTHER" id="PTHR33545:SF5">
    <property type="entry name" value="UPF0750 MEMBRANE PROTEIN YITT"/>
    <property type="match status" value="1"/>
</dbReference>
<evidence type="ECO:0000259" key="7">
    <source>
        <dbReference type="Pfam" id="PF10035"/>
    </source>
</evidence>
<feature type="transmembrane region" description="Helical" evidence="6">
    <location>
        <begin position="12"/>
        <end position="32"/>
    </location>
</feature>
<dbReference type="GO" id="GO:0005886">
    <property type="term" value="C:plasma membrane"/>
    <property type="evidence" value="ECO:0007669"/>
    <property type="project" value="UniProtKB-SubCell"/>
</dbReference>
<evidence type="ECO:0000313" key="8">
    <source>
        <dbReference type="EMBL" id="RXZ58308.1"/>
    </source>
</evidence>
<dbReference type="InterPro" id="IPR019264">
    <property type="entry name" value="DUF2179"/>
</dbReference>
<dbReference type="Pfam" id="PF10035">
    <property type="entry name" value="DUF2179"/>
    <property type="match status" value="1"/>
</dbReference>
<evidence type="ECO:0000256" key="4">
    <source>
        <dbReference type="ARBA" id="ARBA00022989"/>
    </source>
</evidence>
<dbReference type="Gene3D" id="3.30.70.120">
    <property type="match status" value="1"/>
</dbReference>
<evidence type="ECO:0000256" key="2">
    <source>
        <dbReference type="ARBA" id="ARBA00022475"/>
    </source>
</evidence>
<evidence type="ECO:0000256" key="3">
    <source>
        <dbReference type="ARBA" id="ARBA00022692"/>
    </source>
</evidence>
<accession>A0A4Q2K617</accession>
<feature type="transmembrane region" description="Helical" evidence="6">
    <location>
        <begin position="83"/>
        <end position="102"/>
    </location>
</feature>
<dbReference type="InterPro" id="IPR015867">
    <property type="entry name" value="N-reg_PII/ATP_PRibTrfase_C"/>
</dbReference>
<feature type="domain" description="DUF2179" evidence="7">
    <location>
        <begin position="231"/>
        <end position="284"/>
    </location>
</feature>
<organism evidence="8 9">
    <name type="scientific">Candidatus Borkfalkia ceftriaxoniphila</name>
    <dbReference type="NCBI Taxonomy" id="2508949"/>
    <lineage>
        <taxon>Bacteria</taxon>
        <taxon>Bacillati</taxon>
        <taxon>Bacillota</taxon>
        <taxon>Clostridia</taxon>
        <taxon>Christensenellales</taxon>
        <taxon>Christensenellaceae</taxon>
        <taxon>Candidatus Borkfalkia</taxon>
    </lineage>
</organism>
<gene>
    <name evidence="8" type="ORF">ESZ91_09650</name>
</gene>
<comment type="caution">
    <text evidence="8">The sequence shown here is derived from an EMBL/GenBank/DDBJ whole genome shotgun (WGS) entry which is preliminary data.</text>
</comment>
<dbReference type="RefSeq" id="WP_129226684.1">
    <property type="nucleotide sequence ID" value="NZ_SDOZ01000003.1"/>
</dbReference>
<dbReference type="PIRSF" id="PIRSF006483">
    <property type="entry name" value="Membrane_protein_YitT"/>
    <property type="match status" value="1"/>
</dbReference>
<dbReference type="AlphaFoldDB" id="A0A4Q2K617"/>
<dbReference type="Pfam" id="PF02588">
    <property type="entry name" value="YitT_membrane"/>
    <property type="match status" value="1"/>
</dbReference>
<dbReference type="EMBL" id="SDOZ01000003">
    <property type="protein sequence ID" value="RXZ58308.1"/>
    <property type="molecule type" value="Genomic_DNA"/>
</dbReference>
<evidence type="ECO:0000256" key="5">
    <source>
        <dbReference type="ARBA" id="ARBA00023136"/>
    </source>
</evidence>
<feature type="transmembrane region" description="Helical" evidence="6">
    <location>
        <begin position="52"/>
        <end position="76"/>
    </location>
</feature>
<reference evidence="8 9" key="1">
    <citation type="journal article" date="2019" name="Gut">
        <title>Antibiotics-induced monodominance of a novel gut bacterial order.</title>
        <authorList>
            <person name="Hildebrand F."/>
            <person name="Moitinho-Silva L."/>
            <person name="Blasche S."/>
            <person name="Jahn M.T."/>
            <person name="Gossmann T.I."/>
            <person name="Heuerta-Cepas J."/>
            <person name="Hercog R."/>
            <person name="Luetge M."/>
            <person name="Bahram M."/>
            <person name="Pryszlak A."/>
            <person name="Alves R.J."/>
            <person name="Waszak S.M."/>
            <person name="Zhu A."/>
            <person name="Ye L."/>
            <person name="Costea P.I."/>
            <person name="Aalvink S."/>
            <person name="Belzer C."/>
            <person name="Forslund S.K."/>
            <person name="Sunagawa S."/>
            <person name="Hentschel U."/>
            <person name="Merten C."/>
            <person name="Patil K.R."/>
            <person name="Benes V."/>
            <person name="Bork P."/>
        </authorList>
    </citation>
    <scope>NUCLEOTIDE SEQUENCE [LARGE SCALE GENOMIC DNA]</scope>
    <source>
        <strain evidence="8 9">HDS1380</strain>
    </source>
</reference>
<feature type="transmembrane region" description="Helical" evidence="6">
    <location>
        <begin position="182"/>
        <end position="202"/>
    </location>
</feature>
<feature type="transmembrane region" description="Helical" evidence="6">
    <location>
        <begin position="114"/>
        <end position="135"/>
    </location>
</feature>
<proteinExistence type="predicted"/>
<keyword evidence="3 6" id="KW-0812">Transmembrane</keyword>
<dbReference type="PANTHER" id="PTHR33545">
    <property type="entry name" value="UPF0750 MEMBRANE PROTEIN YITT-RELATED"/>
    <property type="match status" value="1"/>
</dbReference>
<keyword evidence="5 6" id="KW-0472">Membrane</keyword>
<dbReference type="Proteomes" id="UP000291269">
    <property type="component" value="Unassembled WGS sequence"/>
</dbReference>
<feature type="transmembrane region" description="Helical" evidence="6">
    <location>
        <begin position="155"/>
        <end position="176"/>
    </location>
</feature>
<dbReference type="CDD" id="cd16380">
    <property type="entry name" value="YitT_C"/>
    <property type="match status" value="1"/>
</dbReference>
<keyword evidence="4 6" id="KW-1133">Transmembrane helix</keyword>
<keyword evidence="2" id="KW-1003">Cell membrane</keyword>
<evidence type="ECO:0000313" key="9">
    <source>
        <dbReference type="Proteomes" id="UP000291269"/>
    </source>
</evidence>
<dbReference type="OrthoDB" id="3180973at2"/>
<evidence type="ECO:0000256" key="6">
    <source>
        <dbReference type="SAM" id="Phobius"/>
    </source>
</evidence>
<keyword evidence="9" id="KW-1185">Reference proteome</keyword>
<dbReference type="InterPro" id="IPR051461">
    <property type="entry name" value="UPF0750_membrane"/>
</dbReference>
<evidence type="ECO:0000256" key="1">
    <source>
        <dbReference type="ARBA" id="ARBA00004651"/>
    </source>
</evidence>
<sequence length="294" mass="31908">MIDRQKIIKGVVRYVAITIGCLCLAAGIALFLNPNNISTGGISGIAIILNKFIPVSTGLLILILNIPLLIIGLIVFGKDFLFSTVYATVVLSLATDLITFLGTKFGIVPLTNDLFLAAIFGGILSALGIGTVFRFKGTTGGLDIVVMLIHKKYRYLGVGSIFLIADFLIAGITAIVFKNLEFGLYACVSVIVYSVLMDRIVYGGNGAKFIYIVSDNPEKITARILSELEIGVTYVEGVGAYTSKNKQIIMCVVKKHLYPNLRDIVRDEDPEAFMIVSAAQDVYGLGYRSHHEEL</sequence>
<protein>
    <submittedName>
        <fullName evidence="8">YitT family protein</fullName>
    </submittedName>
</protein>